<evidence type="ECO:0000256" key="1">
    <source>
        <dbReference type="SAM" id="MobiDB-lite"/>
    </source>
</evidence>
<feature type="compositionally biased region" description="Low complexity" evidence="1">
    <location>
        <begin position="60"/>
        <end position="72"/>
    </location>
</feature>
<keyword evidence="3" id="KW-1185">Reference proteome</keyword>
<protein>
    <submittedName>
        <fullName evidence="2">Uncharacterized protein</fullName>
    </submittedName>
</protein>
<accession>A0AAD7FJJ0</accession>
<feature type="region of interest" description="Disordered" evidence="1">
    <location>
        <begin position="354"/>
        <end position="400"/>
    </location>
</feature>
<sequence length="443" mass="48095">QRPCPEAGPNIPRAPRHATPPSSGDTARAYPTPPLVVSRPSPMPSSHAATRAPRQHKSAEQAPAVFAATTATPRMRNRRHETRPPDGALQTALDALRLSADTPRPETEHEHGARTAKTKTRVSRGAHSPPAARRTRRRATQTSRTPRQNRRRAPARAPDALQRGRRARPTRKWTPGRARMYTERSTTRGGRVSHAGRCAANVPLHAHAMGTTGVCAELRCERESRRRRVAVTGTKRDVGCRGVERRKPEKKEGKEQRRSHVPVLQIHERAIRKREIRVREDGLPVADAVLHRHTRVVVLVVGGSGEAPHLALARVGDARVVAEEPRGDEPRGGGEHKRDAALLQGLQLGWRRGRWRGRHRARGGRREGRREGEGDAGGQDAGAGEEGGGGGGGGGAGAGALDAMLPVRLIEVEVQEIDNRYQVSADPGYGRGAVGESSRVGDR</sequence>
<dbReference type="EMBL" id="JARKIE010000553">
    <property type="protein sequence ID" value="KAJ7628120.1"/>
    <property type="molecule type" value="Genomic_DNA"/>
</dbReference>
<organism evidence="2 3">
    <name type="scientific">Mycena rosella</name>
    <name type="common">Pink bonnet</name>
    <name type="synonym">Agaricus rosellus</name>
    <dbReference type="NCBI Taxonomy" id="1033263"/>
    <lineage>
        <taxon>Eukaryota</taxon>
        <taxon>Fungi</taxon>
        <taxon>Dikarya</taxon>
        <taxon>Basidiomycota</taxon>
        <taxon>Agaricomycotina</taxon>
        <taxon>Agaricomycetes</taxon>
        <taxon>Agaricomycetidae</taxon>
        <taxon>Agaricales</taxon>
        <taxon>Marasmiineae</taxon>
        <taxon>Mycenaceae</taxon>
        <taxon>Mycena</taxon>
    </lineage>
</organism>
<reference evidence="2" key="1">
    <citation type="submission" date="2023-03" db="EMBL/GenBank/DDBJ databases">
        <title>Massive genome expansion in bonnet fungi (Mycena s.s.) driven by repeated elements and novel gene families across ecological guilds.</title>
        <authorList>
            <consortium name="Lawrence Berkeley National Laboratory"/>
            <person name="Harder C.B."/>
            <person name="Miyauchi S."/>
            <person name="Viragh M."/>
            <person name="Kuo A."/>
            <person name="Thoen E."/>
            <person name="Andreopoulos B."/>
            <person name="Lu D."/>
            <person name="Skrede I."/>
            <person name="Drula E."/>
            <person name="Henrissat B."/>
            <person name="Morin E."/>
            <person name="Kohler A."/>
            <person name="Barry K."/>
            <person name="LaButti K."/>
            <person name="Morin E."/>
            <person name="Salamov A."/>
            <person name="Lipzen A."/>
            <person name="Mereny Z."/>
            <person name="Hegedus B."/>
            <person name="Baldrian P."/>
            <person name="Stursova M."/>
            <person name="Weitz H."/>
            <person name="Taylor A."/>
            <person name="Grigoriev I.V."/>
            <person name="Nagy L.G."/>
            <person name="Martin F."/>
            <person name="Kauserud H."/>
        </authorList>
    </citation>
    <scope>NUCLEOTIDE SEQUENCE</scope>
    <source>
        <strain evidence="2">CBHHK067</strain>
    </source>
</reference>
<name>A0AAD7FJJ0_MYCRO</name>
<proteinExistence type="predicted"/>
<comment type="caution">
    <text evidence="2">The sequence shown here is derived from an EMBL/GenBank/DDBJ whole genome shotgun (WGS) entry which is preliminary data.</text>
</comment>
<gene>
    <name evidence="2" type="ORF">B0H17DRAFT_1285268</name>
</gene>
<evidence type="ECO:0000313" key="3">
    <source>
        <dbReference type="Proteomes" id="UP001221757"/>
    </source>
</evidence>
<evidence type="ECO:0000313" key="2">
    <source>
        <dbReference type="EMBL" id="KAJ7628120.1"/>
    </source>
</evidence>
<dbReference type="AlphaFoldDB" id="A0AAD7FJJ0"/>
<feature type="region of interest" description="Disordered" evidence="1">
    <location>
        <begin position="423"/>
        <end position="443"/>
    </location>
</feature>
<feature type="non-terminal residue" evidence="2">
    <location>
        <position position="1"/>
    </location>
</feature>
<feature type="compositionally biased region" description="Basic and acidic residues" evidence="1">
    <location>
        <begin position="103"/>
        <end position="113"/>
    </location>
</feature>
<feature type="region of interest" description="Disordered" evidence="1">
    <location>
        <begin position="1"/>
        <end position="173"/>
    </location>
</feature>
<feature type="compositionally biased region" description="Basic residues" evidence="1">
    <location>
        <begin position="114"/>
        <end position="124"/>
    </location>
</feature>
<dbReference type="Proteomes" id="UP001221757">
    <property type="component" value="Unassembled WGS sequence"/>
</dbReference>
<feature type="compositionally biased region" description="Basic and acidic residues" evidence="1">
    <location>
        <begin position="364"/>
        <end position="373"/>
    </location>
</feature>
<feature type="compositionally biased region" description="Basic residues" evidence="1">
    <location>
        <begin position="354"/>
        <end position="363"/>
    </location>
</feature>
<feature type="compositionally biased region" description="Gly residues" evidence="1">
    <location>
        <begin position="375"/>
        <end position="398"/>
    </location>
</feature>